<dbReference type="Proteomes" id="UP000584374">
    <property type="component" value="Unassembled WGS sequence"/>
</dbReference>
<dbReference type="EMBL" id="JACHIW010000002">
    <property type="protein sequence ID" value="MBB5158690.1"/>
    <property type="molecule type" value="Genomic_DNA"/>
</dbReference>
<evidence type="ECO:0000256" key="1">
    <source>
        <dbReference type="SAM" id="MobiDB-lite"/>
    </source>
</evidence>
<comment type="caution">
    <text evidence="2">The sequence shown here is derived from an EMBL/GenBank/DDBJ whole genome shotgun (WGS) entry which is preliminary data.</text>
</comment>
<dbReference type="RefSeq" id="WP_221468320.1">
    <property type="nucleotide sequence ID" value="NZ_JACHIW010000002.1"/>
</dbReference>
<protein>
    <submittedName>
        <fullName evidence="2">MFS family permease</fullName>
    </submittedName>
</protein>
<keyword evidence="3" id="KW-1185">Reference proteome</keyword>
<evidence type="ECO:0000313" key="2">
    <source>
        <dbReference type="EMBL" id="MBB5158690.1"/>
    </source>
</evidence>
<gene>
    <name evidence="2" type="ORF">BJ970_006289</name>
</gene>
<organism evidence="2 3">
    <name type="scientific">Saccharopolyspora phatthalungensis</name>
    <dbReference type="NCBI Taxonomy" id="664693"/>
    <lineage>
        <taxon>Bacteria</taxon>
        <taxon>Bacillati</taxon>
        <taxon>Actinomycetota</taxon>
        <taxon>Actinomycetes</taxon>
        <taxon>Pseudonocardiales</taxon>
        <taxon>Pseudonocardiaceae</taxon>
        <taxon>Saccharopolyspora</taxon>
    </lineage>
</organism>
<proteinExistence type="predicted"/>
<feature type="region of interest" description="Disordered" evidence="1">
    <location>
        <begin position="78"/>
        <end position="102"/>
    </location>
</feature>
<dbReference type="AlphaFoldDB" id="A0A840QFI9"/>
<name>A0A840QFI9_9PSEU</name>
<dbReference type="SUPFAM" id="SSF103473">
    <property type="entry name" value="MFS general substrate transporter"/>
    <property type="match status" value="1"/>
</dbReference>
<dbReference type="Gene3D" id="1.20.1250.20">
    <property type="entry name" value="MFS general substrate transporter like domains"/>
    <property type="match status" value="1"/>
</dbReference>
<reference evidence="2 3" key="1">
    <citation type="submission" date="2020-08" db="EMBL/GenBank/DDBJ databases">
        <title>Sequencing the genomes of 1000 actinobacteria strains.</title>
        <authorList>
            <person name="Klenk H.-P."/>
        </authorList>
    </citation>
    <scope>NUCLEOTIDE SEQUENCE [LARGE SCALE GENOMIC DNA]</scope>
    <source>
        <strain evidence="2 3">DSM 45584</strain>
    </source>
</reference>
<accession>A0A840QFI9</accession>
<evidence type="ECO:0000313" key="3">
    <source>
        <dbReference type="Proteomes" id="UP000584374"/>
    </source>
</evidence>
<sequence>MISPLLQAFSAGAESGGVSVYLAEIAKPGHRGLYVSWQSASRQISVVFAARHPPEIMPETVRATGFAISTIATPGLVGDPAPATATPGPVGDPAPATEIRRA</sequence>
<dbReference type="InterPro" id="IPR036259">
    <property type="entry name" value="MFS_trans_sf"/>
</dbReference>